<accession>A0A7V4KEH9</accession>
<sequence length="64" mass="7563">MFLERMNNEEKRIEVDWEFLLVDYLMFIVFVLFLAVVIVFLVKSITTLLIKTEVIGWLTVRPAG</sequence>
<evidence type="ECO:0000256" key="1">
    <source>
        <dbReference type="SAM" id="Phobius"/>
    </source>
</evidence>
<keyword evidence="1" id="KW-0812">Transmembrane</keyword>
<keyword evidence="1" id="KW-1133">Transmembrane helix</keyword>
<gene>
    <name evidence="2" type="ORF">ENT78_09215</name>
</gene>
<proteinExistence type="predicted"/>
<reference evidence="2" key="1">
    <citation type="journal article" date="2020" name="mSystems">
        <title>Genome- and Community-Level Interaction Insights into Carbon Utilization and Element Cycling Functions of Hydrothermarchaeota in Hydrothermal Sediment.</title>
        <authorList>
            <person name="Zhou Z."/>
            <person name="Liu Y."/>
            <person name="Xu W."/>
            <person name="Pan J."/>
            <person name="Luo Z.H."/>
            <person name="Li M."/>
        </authorList>
    </citation>
    <scope>NUCLEOTIDE SEQUENCE [LARGE SCALE GENOMIC DNA]</scope>
    <source>
        <strain evidence="2">SpSt-61</strain>
    </source>
</reference>
<evidence type="ECO:0000313" key="2">
    <source>
        <dbReference type="EMBL" id="HGU53680.1"/>
    </source>
</evidence>
<name>A0A7V4KEH9_FERPE</name>
<comment type="caution">
    <text evidence="2">The sequence shown here is derived from an EMBL/GenBank/DDBJ whole genome shotgun (WGS) entry which is preliminary data.</text>
</comment>
<dbReference type="EMBL" id="DSZZ01000431">
    <property type="protein sequence ID" value="HGU53680.1"/>
    <property type="molecule type" value="Genomic_DNA"/>
</dbReference>
<dbReference type="AlphaFoldDB" id="A0A7V4KEH9"/>
<protein>
    <submittedName>
        <fullName evidence="2">Uncharacterized protein</fullName>
    </submittedName>
</protein>
<feature type="transmembrane region" description="Helical" evidence="1">
    <location>
        <begin position="20"/>
        <end position="42"/>
    </location>
</feature>
<organism evidence="2">
    <name type="scientific">Fervidobacterium pennivorans</name>
    <dbReference type="NCBI Taxonomy" id="93466"/>
    <lineage>
        <taxon>Bacteria</taxon>
        <taxon>Thermotogati</taxon>
        <taxon>Thermotogota</taxon>
        <taxon>Thermotogae</taxon>
        <taxon>Thermotogales</taxon>
        <taxon>Fervidobacteriaceae</taxon>
        <taxon>Fervidobacterium</taxon>
    </lineage>
</organism>
<keyword evidence="1" id="KW-0472">Membrane</keyword>